<dbReference type="Gene3D" id="1.20.1250.20">
    <property type="entry name" value="MFS general substrate transporter like domains"/>
    <property type="match status" value="1"/>
</dbReference>
<evidence type="ECO:0000313" key="4">
    <source>
        <dbReference type="Proteomes" id="UP000076420"/>
    </source>
</evidence>
<dbReference type="GO" id="GO:0005886">
    <property type="term" value="C:plasma membrane"/>
    <property type="evidence" value="ECO:0007669"/>
    <property type="project" value="TreeGrafter"/>
</dbReference>
<feature type="transmembrane region" description="Helical" evidence="2">
    <location>
        <begin position="108"/>
        <end position="128"/>
    </location>
</feature>
<dbReference type="VEuPathDB" id="VectorBase:BGLAX_044396"/>
<dbReference type="OrthoDB" id="197206at2759"/>
<feature type="transmembrane region" description="Helical" evidence="2">
    <location>
        <begin position="232"/>
        <end position="253"/>
    </location>
</feature>
<protein>
    <recommendedName>
        <fullName evidence="5">Major facilitator superfamily (MFS) profile domain-containing protein</fullName>
    </recommendedName>
</protein>
<dbReference type="KEGG" id="bgt:106069167"/>
<name>A0A2C9LVZ9_BIOGL</name>
<dbReference type="Pfam" id="PF13347">
    <property type="entry name" value="MFS_2"/>
    <property type="match status" value="1"/>
</dbReference>
<keyword evidence="2" id="KW-0472">Membrane</keyword>
<dbReference type="PANTHER" id="PTHR11328">
    <property type="entry name" value="MAJOR FACILITATOR SUPERFAMILY DOMAIN-CONTAINING PROTEIN"/>
    <property type="match status" value="1"/>
</dbReference>
<feature type="transmembrane region" description="Helical" evidence="2">
    <location>
        <begin position="350"/>
        <end position="368"/>
    </location>
</feature>
<feature type="transmembrane region" description="Helical" evidence="2">
    <location>
        <begin position="45"/>
        <end position="67"/>
    </location>
</feature>
<sequence>MANASVTEPQKNQKYAVIERSDSEANLVGDVLPLWRKLCFAVGGAPYQVTSTVIGFFLNIFLLEVALMQPRYVSIILFSGKAWDAITDPSIGVLVQKTNTRWGKMRPWILFSAPLACTCYFLLFYLPWDITTNDKGSNVVDASDSSKLGFYFAAYCLFQGFLTCLHVPYTAMTMYITTQQKERDAITFIRMAFEASGVLLAVVVQGLFVGDTRCKGDEQHTNGTSLEVQKEAYFHSSMVVVSLYMLCCLTVFFGTKEKKGFIEENKEHTLGFFTGMKTVFTFKPYLWASLTFLFLTIAIQIVQGNIALYCTHALKEGEDFSKFVFVLLIISIVSMPLWHFVSQRFGKKNAYATGMVLFIPLLFAQLYLPSKSKIIYYFVNAIAGLCISVSFLLPWSVLPDVLDLYMLEKGLRHDALFYSFYVFFNKLASGVALAVSQLALEFGGYISGECQQPDSVGDTLRYLIAPGPVILMLMALFCLYMYPIDEKKRIWIKEQITNKTIEVDNKSLRSVDVSQSYESFKPVTDTFM</sequence>
<dbReference type="EnsemblMetazoa" id="BGLB035505-RA">
    <property type="protein sequence ID" value="BGLB035505-PA"/>
    <property type="gene ID" value="BGLB035505"/>
</dbReference>
<feature type="transmembrane region" description="Helical" evidence="2">
    <location>
        <begin position="460"/>
        <end position="482"/>
    </location>
</feature>
<feature type="transmembrane region" description="Helical" evidence="2">
    <location>
        <begin position="148"/>
        <end position="167"/>
    </location>
</feature>
<dbReference type="PANTHER" id="PTHR11328:SF24">
    <property type="entry name" value="MAJOR FACILITATOR SUPERFAMILY (MFS) PROFILE DOMAIN-CONTAINING PROTEIN"/>
    <property type="match status" value="1"/>
</dbReference>
<dbReference type="VEuPathDB" id="VectorBase:BGLB035505"/>
<feature type="transmembrane region" description="Helical" evidence="2">
    <location>
        <begin position="188"/>
        <end position="208"/>
    </location>
</feature>
<feature type="transmembrane region" description="Helical" evidence="2">
    <location>
        <begin position="285"/>
        <end position="308"/>
    </location>
</feature>
<dbReference type="InterPro" id="IPR039672">
    <property type="entry name" value="MFS_2"/>
</dbReference>
<keyword evidence="2" id="KW-1133">Transmembrane helix</keyword>
<reference evidence="3" key="1">
    <citation type="submission" date="2020-05" db="UniProtKB">
        <authorList>
            <consortium name="EnsemblMetazoa"/>
        </authorList>
    </citation>
    <scope>IDENTIFICATION</scope>
    <source>
        <strain evidence="3">BB02</strain>
    </source>
</reference>
<dbReference type="AlphaFoldDB" id="A0A2C9LVZ9"/>
<evidence type="ECO:0000313" key="3">
    <source>
        <dbReference type="EnsemblMetazoa" id="BGLB035505-PA"/>
    </source>
</evidence>
<feature type="transmembrane region" description="Helical" evidence="2">
    <location>
        <begin position="416"/>
        <end position="440"/>
    </location>
</feature>
<dbReference type="Proteomes" id="UP000076420">
    <property type="component" value="Unassembled WGS sequence"/>
</dbReference>
<proteinExistence type="inferred from homology"/>
<gene>
    <name evidence="3" type="primary">106069167</name>
</gene>
<dbReference type="SUPFAM" id="SSF103473">
    <property type="entry name" value="MFS general substrate transporter"/>
    <property type="match status" value="1"/>
</dbReference>
<evidence type="ECO:0000256" key="2">
    <source>
        <dbReference type="SAM" id="Phobius"/>
    </source>
</evidence>
<comment type="similarity">
    <text evidence="1">Belongs to the major facilitator superfamily.</text>
</comment>
<keyword evidence="2" id="KW-0812">Transmembrane</keyword>
<dbReference type="GO" id="GO:0008643">
    <property type="term" value="P:carbohydrate transport"/>
    <property type="evidence" value="ECO:0007669"/>
    <property type="project" value="InterPro"/>
</dbReference>
<feature type="transmembrane region" description="Helical" evidence="2">
    <location>
        <begin position="320"/>
        <end position="338"/>
    </location>
</feature>
<organism evidence="3 4">
    <name type="scientific">Biomphalaria glabrata</name>
    <name type="common">Bloodfluke planorb</name>
    <name type="synonym">Freshwater snail</name>
    <dbReference type="NCBI Taxonomy" id="6526"/>
    <lineage>
        <taxon>Eukaryota</taxon>
        <taxon>Metazoa</taxon>
        <taxon>Spiralia</taxon>
        <taxon>Lophotrochozoa</taxon>
        <taxon>Mollusca</taxon>
        <taxon>Gastropoda</taxon>
        <taxon>Heterobranchia</taxon>
        <taxon>Euthyneura</taxon>
        <taxon>Panpulmonata</taxon>
        <taxon>Hygrophila</taxon>
        <taxon>Lymnaeoidea</taxon>
        <taxon>Planorbidae</taxon>
        <taxon>Biomphalaria</taxon>
    </lineage>
</organism>
<dbReference type="InterPro" id="IPR036259">
    <property type="entry name" value="MFS_trans_sf"/>
</dbReference>
<feature type="transmembrane region" description="Helical" evidence="2">
    <location>
        <begin position="374"/>
        <end position="395"/>
    </location>
</feature>
<evidence type="ECO:0000256" key="1">
    <source>
        <dbReference type="ARBA" id="ARBA00008335"/>
    </source>
</evidence>
<evidence type="ECO:0008006" key="5">
    <source>
        <dbReference type="Google" id="ProtNLM"/>
    </source>
</evidence>
<dbReference type="GO" id="GO:0015293">
    <property type="term" value="F:symporter activity"/>
    <property type="evidence" value="ECO:0007669"/>
    <property type="project" value="InterPro"/>
</dbReference>
<accession>A0A2C9LVZ9</accession>
<dbReference type="STRING" id="6526.A0A2C9LVZ9"/>